<evidence type="ECO:0000313" key="1">
    <source>
        <dbReference type="EMBL" id="GBP35928.1"/>
    </source>
</evidence>
<comment type="caution">
    <text evidence="1">The sequence shown here is derived from an EMBL/GenBank/DDBJ whole genome shotgun (WGS) entry which is preliminary data.</text>
</comment>
<accession>A0A4C1VA47</accession>
<organism evidence="1 2">
    <name type="scientific">Eumeta variegata</name>
    <name type="common">Bagworm moth</name>
    <name type="synonym">Eumeta japonica</name>
    <dbReference type="NCBI Taxonomy" id="151549"/>
    <lineage>
        <taxon>Eukaryota</taxon>
        <taxon>Metazoa</taxon>
        <taxon>Ecdysozoa</taxon>
        <taxon>Arthropoda</taxon>
        <taxon>Hexapoda</taxon>
        <taxon>Insecta</taxon>
        <taxon>Pterygota</taxon>
        <taxon>Neoptera</taxon>
        <taxon>Endopterygota</taxon>
        <taxon>Lepidoptera</taxon>
        <taxon>Glossata</taxon>
        <taxon>Ditrysia</taxon>
        <taxon>Tineoidea</taxon>
        <taxon>Psychidae</taxon>
        <taxon>Oiketicinae</taxon>
        <taxon>Eumeta</taxon>
    </lineage>
</organism>
<keyword evidence="2" id="KW-1185">Reference proteome</keyword>
<proteinExistence type="predicted"/>
<gene>
    <name evidence="1" type="ORF">EVAR_91479_1</name>
</gene>
<dbReference type="EMBL" id="BGZK01000312">
    <property type="protein sequence ID" value="GBP35928.1"/>
    <property type="molecule type" value="Genomic_DNA"/>
</dbReference>
<evidence type="ECO:0000313" key="2">
    <source>
        <dbReference type="Proteomes" id="UP000299102"/>
    </source>
</evidence>
<protein>
    <submittedName>
        <fullName evidence="1">Uncharacterized protein</fullName>
    </submittedName>
</protein>
<dbReference type="AlphaFoldDB" id="A0A4C1VA47"/>
<name>A0A4C1VA47_EUMVA</name>
<dbReference type="Proteomes" id="UP000299102">
    <property type="component" value="Unassembled WGS sequence"/>
</dbReference>
<reference evidence="1 2" key="1">
    <citation type="journal article" date="2019" name="Commun. Biol.">
        <title>The bagworm genome reveals a unique fibroin gene that provides high tensile strength.</title>
        <authorList>
            <person name="Kono N."/>
            <person name="Nakamura H."/>
            <person name="Ohtoshi R."/>
            <person name="Tomita M."/>
            <person name="Numata K."/>
            <person name="Arakawa K."/>
        </authorList>
    </citation>
    <scope>NUCLEOTIDE SEQUENCE [LARGE SCALE GENOMIC DNA]</scope>
</reference>
<sequence length="154" mass="17520">MMAELWALIVRVNHLQERIERPLPDQPVRTIRKTIGSNGGERDRPALAHIDILHAHRADITNLRSFRLGGRTTERESSGTQDAHAKFPYEAYSGKTSVIKMMIMIFTASETRTVFSGSNKAKPTSQDSRILKGRRQFDKHDVGCDLMDFDYLYG</sequence>